<reference evidence="1 2" key="1">
    <citation type="submission" date="2014-05" db="EMBL/GenBank/DDBJ databases">
        <title>Whole genome shotgun sequence of Rhizobium rhizogenes NBRC 13257.</title>
        <authorList>
            <person name="Katano-Makiyama Y."/>
            <person name="Hosoyama A."/>
            <person name="Hashimoto M."/>
            <person name="Hosoyama Y."/>
            <person name="Noguchi M."/>
            <person name="Tsuchikane K."/>
            <person name="Kimura A."/>
            <person name="Ohji S."/>
            <person name="Ichikawa N."/>
            <person name="Yamazoe A."/>
            <person name="Fujita N."/>
        </authorList>
    </citation>
    <scope>NUCLEOTIDE SEQUENCE [LARGE SCALE GENOMIC DNA]</scope>
    <source>
        <strain evidence="1 2">NBRC 13257</strain>
    </source>
</reference>
<dbReference type="Proteomes" id="UP000026941">
    <property type="component" value="Unassembled WGS sequence"/>
</dbReference>
<dbReference type="AlphaFoldDB" id="A0AA87U7M1"/>
<accession>A0AA87U7M1</accession>
<gene>
    <name evidence="1" type="ORF">RRH01S_26_00480</name>
</gene>
<dbReference type="Gene3D" id="3.30.200.20">
    <property type="entry name" value="Phosphorylase Kinase, domain 1"/>
    <property type="match status" value="1"/>
</dbReference>
<dbReference type="Gene3D" id="3.90.1200.10">
    <property type="match status" value="1"/>
</dbReference>
<sequence length="317" mass="36710">MQGTKDMNELGMARTDAEHAVEAAIVQVEPWKGRRLRYRPVSGGISNTNFRIEVEGDPRGYFLKIPGRGTEMFIDRKAAAAASKQAETIGIGPRTFDYLDHLEIEIAEFIDDRRVSTHKDFTDPAIRMEAVRVYKQFHAAPALPLTKTVFDMIEEHYQQVRDLGGYWPLDHDYLYRSYTQARAALEASGLDLVPCFNDPMPGNYLIGTDKSIKLIDFEYASNNERLYDLAIWSGEMFFSEDIDCTIIEEYFGRYDKGQHARFMVHKALADIKWSTWAMVQNRISTLDFDFYKYGIWKHMRARSIIQDPRWPLHLKAL</sequence>
<dbReference type="Pfam" id="PF01633">
    <property type="entry name" value="Choline_kinase"/>
    <property type="match status" value="1"/>
</dbReference>
<evidence type="ECO:0000313" key="2">
    <source>
        <dbReference type="Proteomes" id="UP000026941"/>
    </source>
</evidence>
<comment type="caution">
    <text evidence="1">The sequence shown here is derived from an EMBL/GenBank/DDBJ whole genome shotgun (WGS) entry which is preliminary data.</text>
</comment>
<proteinExistence type="predicted"/>
<dbReference type="InterPro" id="IPR011009">
    <property type="entry name" value="Kinase-like_dom_sf"/>
</dbReference>
<name>A0AA87U7M1_RHIRH</name>
<evidence type="ECO:0008006" key="3">
    <source>
        <dbReference type="Google" id="ProtNLM"/>
    </source>
</evidence>
<dbReference type="EMBL" id="BAYX01000026">
    <property type="protein sequence ID" value="GAJ96852.1"/>
    <property type="molecule type" value="Genomic_DNA"/>
</dbReference>
<dbReference type="CDD" id="cd05151">
    <property type="entry name" value="ChoK-like"/>
    <property type="match status" value="1"/>
</dbReference>
<organism evidence="1 2">
    <name type="scientific">Rhizobium rhizogenes NBRC 13257</name>
    <dbReference type="NCBI Taxonomy" id="1220581"/>
    <lineage>
        <taxon>Bacteria</taxon>
        <taxon>Pseudomonadati</taxon>
        <taxon>Pseudomonadota</taxon>
        <taxon>Alphaproteobacteria</taxon>
        <taxon>Hyphomicrobiales</taxon>
        <taxon>Rhizobiaceae</taxon>
        <taxon>Rhizobium/Agrobacterium group</taxon>
        <taxon>Rhizobium</taxon>
    </lineage>
</organism>
<protein>
    <recommendedName>
        <fullName evidence="3">Ethanolamine kinase</fullName>
    </recommendedName>
</protein>
<dbReference type="GO" id="GO:0004305">
    <property type="term" value="F:ethanolamine kinase activity"/>
    <property type="evidence" value="ECO:0007669"/>
    <property type="project" value="TreeGrafter"/>
</dbReference>
<dbReference type="GO" id="GO:0005737">
    <property type="term" value="C:cytoplasm"/>
    <property type="evidence" value="ECO:0007669"/>
    <property type="project" value="TreeGrafter"/>
</dbReference>
<dbReference type="PANTHER" id="PTHR22603">
    <property type="entry name" value="CHOLINE/ETHANOALAMINE KINASE"/>
    <property type="match status" value="1"/>
</dbReference>
<evidence type="ECO:0000313" key="1">
    <source>
        <dbReference type="EMBL" id="GAJ96852.1"/>
    </source>
</evidence>
<dbReference type="SUPFAM" id="SSF56112">
    <property type="entry name" value="Protein kinase-like (PK-like)"/>
    <property type="match status" value="1"/>
</dbReference>
<dbReference type="GO" id="GO:0006646">
    <property type="term" value="P:phosphatidylethanolamine biosynthetic process"/>
    <property type="evidence" value="ECO:0007669"/>
    <property type="project" value="TreeGrafter"/>
</dbReference>
<dbReference type="PANTHER" id="PTHR22603:SF66">
    <property type="entry name" value="ETHANOLAMINE KINASE"/>
    <property type="match status" value="1"/>
</dbReference>